<evidence type="ECO:0000313" key="1">
    <source>
        <dbReference type="EMBL" id="SBV51934.1"/>
    </source>
</evidence>
<proteinExistence type="predicted"/>
<evidence type="ECO:0000313" key="2">
    <source>
        <dbReference type="Proteomes" id="UP000092503"/>
    </source>
</evidence>
<name>A0A1C3NNM4_9XANT</name>
<protein>
    <submittedName>
        <fullName evidence="1">Uncharacterized protein</fullName>
    </submittedName>
</protein>
<dbReference type="Proteomes" id="UP000092503">
    <property type="component" value="Unassembled WGS sequence"/>
</dbReference>
<sequence>MTQGPGRSAWRALRRRSVAPRARYVSDVAAEWQPLRSTSSPPACRHATTQRWQRNTSCRATVHAVLLVSYRHCAGACHAGSLETTRMDGLPAGCTCAQHRVGRRFSRRHIRAVRLYAVSGAHASACRCGACRFRATAAHALQLRMNFIDRFNVLRPRQHAAVEHLSHRVEQIVEAEGLGQQGHAFGQEFLPRGRVLGVAGNEQNRQTRT</sequence>
<dbReference type="EMBL" id="FLTX01000041">
    <property type="protein sequence ID" value="SBV51934.1"/>
    <property type="molecule type" value="Genomic_DNA"/>
</dbReference>
<dbReference type="AlphaFoldDB" id="A0A1C3NNM4"/>
<accession>A0A1C3NNM4</accession>
<gene>
    <name evidence="1" type="ORF">XBLMG947_2724</name>
</gene>
<organism evidence="1 2">
    <name type="scientific">Xanthomonas bromi</name>
    <dbReference type="NCBI Taxonomy" id="56449"/>
    <lineage>
        <taxon>Bacteria</taxon>
        <taxon>Pseudomonadati</taxon>
        <taxon>Pseudomonadota</taxon>
        <taxon>Gammaproteobacteria</taxon>
        <taxon>Lysobacterales</taxon>
        <taxon>Lysobacteraceae</taxon>
        <taxon>Xanthomonas</taxon>
    </lineage>
</organism>
<reference evidence="1 2" key="1">
    <citation type="submission" date="2016-06" db="EMBL/GenBank/DDBJ databases">
        <authorList>
            <person name="Kjaerup R.B."/>
            <person name="Dalgaard T.S."/>
            <person name="Juul-Madsen H.R."/>
        </authorList>
    </citation>
    <scope>NUCLEOTIDE SEQUENCE [LARGE SCALE GENOMIC DNA]</scope>
    <source>
        <strain evidence="1">LMG947</strain>
    </source>
</reference>